<reference evidence="2" key="1">
    <citation type="submission" date="2022-04" db="EMBL/GenBank/DDBJ databases">
        <title>Hymenobacter sp. isolated from the air.</title>
        <authorList>
            <person name="Won M."/>
            <person name="Lee C.-M."/>
            <person name="Woen H.-Y."/>
            <person name="Kwon S.-W."/>
        </authorList>
    </citation>
    <scope>NUCLEOTIDE SEQUENCE</scope>
    <source>
        <strain evidence="2">5420S-77</strain>
    </source>
</reference>
<dbReference type="RefSeq" id="WP_245122141.1">
    <property type="nucleotide sequence ID" value="NZ_CP095061.1"/>
</dbReference>
<gene>
    <name evidence="2" type="ORF">MUN86_04220</name>
</gene>
<evidence type="ECO:0000256" key="1">
    <source>
        <dbReference type="SAM" id="SignalP"/>
    </source>
</evidence>
<feature type="chain" id="PRO_5046957937" description="DUF2846 domain-containing protein" evidence="1">
    <location>
        <begin position="25"/>
        <end position="143"/>
    </location>
</feature>
<evidence type="ECO:0008006" key="4">
    <source>
        <dbReference type="Google" id="ProtNLM"/>
    </source>
</evidence>
<sequence>MKTKLLHCFVVALGVVLLSAVSAAAQPAATATVVVYRPNKLFSWNVNYDFFNDTRALCRLGKGRYMITTVPAGMVTLRSHISGFFVWPLKTDSVLRFAAKAGETYFVQTDILGYNMGLAPADYARTHLRRITKSDDCANCSGI</sequence>
<name>A0ABY4G9H6_9BACT</name>
<evidence type="ECO:0000313" key="3">
    <source>
        <dbReference type="Proteomes" id="UP000830401"/>
    </source>
</evidence>
<proteinExistence type="predicted"/>
<evidence type="ECO:0000313" key="2">
    <source>
        <dbReference type="EMBL" id="UOQ67119.1"/>
    </source>
</evidence>
<keyword evidence="1" id="KW-0732">Signal</keyword>
<feature type="signal peptide" evidence="1">
    <location>
        <begin position="1"/>
        <end position="24"/>
    </location>
</feature>
<protein>
    <recommendedName>
        <fullName evidence="4">DUF2846 domain-containing protein</fullName>
    </recommendedName>
</protein>
<keyword evidence="3" id="KW-1185">Reference proteome</keyword>
<dbReference type="EMBL" id="CP095061">
    <property type="protein sequence ID" value="UOQ67119.1"/>
    <property type="molecule type" value="Genomic_DNA"/>
</dbReference>
<organism evidence="2 3">
    <name type="scientific">Hymenobacter volaticus</name>
    <dbReference type="NCBI Taxonomy" id="2932254"/>
    <lineage>
        <taxon>Bacteria</taxon>
        <taxon>Pseudomonadati</taxon>
        <taxon>Bacteroidota</taxon>
        <taxon>Cytophagia</taxon>
        <taxon>Cytophagales</taxon>
        <taxon>Hymenobacteraceae</taxon>
        <taxon>Hymenobacter</taxon>
    </lineage>
</organism>
<accession>A0ABY4G9H6</accession>
<dbReference type="Proteomes" id="UP000830401">
    <property type="component" value="Chromosome"/>
</dbReference>